<evidence type="ECO:0000256" key="4">
    <source>
        <dbReference type="ARBA" id="ARBA00022989"/>
    </source>
</evidence>
<keyword evidence="4" id="KW-1133">Transmembrane helix</keyword>
<comment type="subcellular location">
    <subcellularLocation>
        <location evidence="1">Membrane</location>
        <topology evidence="1">Multi-pass membrane protein</topology>
    </subcellularLocation>
</comment>
<accession>A0A671KSU3</accession>
<comment type="similarity">
    <text evidence="2">Belongs to the IFI6/IFI27 family.</text>
</comment>
<dbReference type="InterPro" id="IPR009311">
    <property type="entry name" value="IFI6/IFI27-like"/>
</dbReference>
<dbReference type="Ensembl" id="ENSSANT00000010771.1">
    <property type="protein sequence ID" value="ENSSANP00000010049.1"/>
    <property type="gene ID" value="ENSSANG00000005566.1"/>
</dbReference>
<reference evidence="6" key="2">
    <citation type="submission" date="2025-09" db="UniProtKB">
        <authorList>
            <consortium name="Ensembl"/>
        </authorList>
    </citation>
    <scope>IDENTIFICATION</scope>
</reference>
<sequence length="84" mass="7354">MPCFTAGGIAVGSIASSLMSAAAVANGGGIAAGSVVAALQAAGAAGIPVAAQAVIGAIGGTVGAAVGGPLICSAGATGESIILF</sequence>
<dbReference type="Gene3D" id="6.10.110.10">
    <property type="match status" value="1"/>
</dbReference>
<dbReference type="GO" id="GO:0001836">
    <property type="term" value="P:release of cytochrome c from mitochondria"/>
    <property type="evidence" value="ECO:0007669"/>
    <property type="project" value="TreeGrafter"/>
</dbReference>
<reference evidence="6" key="1">
    <citation type="submission" date="2025-08" db="UniProtKB">
        <authorList>
            <consortium name="Ensembl"/>
        </authorList>
    </citation>
    <scope>IDENTIFICATION</scope>
</reference>
<evidence type="ECO:0000256" key="3">
    <source>
        <dbReference type="ARBA" id="ARBA00022692"/>
    </source>
</evidence>
<protein>
    <submittedName>
        <fullName evidence="6">Si:dkey-188i13.6</fullName>
    </submittedName>
</protein>
<dbReference type="GO" id="GO:0031966">
    <property type="term" value="C:mitochondrial membrane"/>
    <property type="evidence" value="ECO:0007669"/>
    <property type="project" value="TreeGrafter"/>
</dbReference>
<dbReference type="Proteomes" id="UP000472260">
    <property type="component" value="Unassembled WGS sequence"/>
</dbReference>
<keyword evidence="3" id="KW-0812">Transmembrane</keyword>
<keyword evidence="7" id="KW-1185">Reference proteome</keyword>
<dbReference type="InterPro" id="IPR038213">
    <property type="entry name" value="IFI6/IFI27-like_sf"/>
</dbReference>
<proteinExistence type="inferred from homology"/>
<dbReference type="Pfam" id="PF06140">
    <property type="entry name" value="Ifi-6-16"/>
    <property type="match status" value="1"/>
</dbReference>
<organism evidence="6 7">
    <name type="scientific">Sinocyclocheilus anshuiensis</name>
    <dbReference type="NCBI Taxonomy" id="1608454"/>
    <lineage>
        <taxon>Eukaryota</taxon>
        <taxon>Metazoa</taxon>
        <taxon>Chordata</taxon>
        <taxon>Craniata</taxon>
        <taxon>Vertebrata</taxon>
        <taxon>Euteleostomi</taxon>
        <taxon>Actinopterygii</taxon>
        <taxon>Neopterygii</taxon>
        <taxon>Teleostei</taxon>
        <taxon>Ostariophysi</taxon>
        <taxon>Cypriniformes</taxon>
        <taxon>Cyprinidae</taxon>
        <taxon>Cyprininae</taxon>
        <taxon>Sinocyclocheilus</taxon>
    </lineage>
</organism>
<name>A0A671KSU3_9TELE</name>
<keyword evidence="5" id="KW-0472">Membrane</keyword>
<dbReference type="AlphaFoldDB" id="A0A671KSU3"/>
<dbReference type="GO" id="GO:0097193">
    <property type="term" value="P:intrinsic apoptotic signaling pathway"/>
    <property type="evidence" value="ECO:0007669"/>
    <property type="project" value="TreeGrafter"/>
</dbReference>
<evidence type="ECO:0000313" key="6">
    <source>
        <dbReference type="Ensembl" id="ENSSANP00000010049.1"/>
    </source>
</evidence>
<dbReference type="PANTHER" id="PTHR16932:SF37">
    <property type="entry name" value="ISG12-1 PROTEIN-RELATED"/>
    <property type="match status" value="1"/>
</dbReference>
<evidence type="ECO:0000256" key="1">
    <source>
        <dbReference type="ARBA" id="ARBA00004141"/>
    </source>
</evidence>
<evidence type="ECO:0000256" key="2">
    <source>
        <dbReference type="ARBA" id="ARBA00007262"/>
    </source>
</evidence>
<dbReference type="PANTHER" id="PTHR16932">
    <property type="entry name" value="INTERFERON ALPHA-INDUCIBLE PROTEIN 27"/>
    <property type="match status" value="1"/>
</dbReference>
<evidence type="ECO:0000313" key="7">
    <source>
        <dbReference type="Proteomes" id="UP000472260"/>
    </source>
</evidence>
<evidence type="ECO:0000256" key="5">
    <source>
        <dbReference type="ARBA" id="ARBA00023136"/>
    </source>
</evidence>